<reference evidence="2" key="1">
    <citation type="journal article" date="2014" name="Proc. Natl. Acad. Sci. U.S.A.">
        <title>Extensive sampling of basidiomycete genomes demonstrates inadequacy of the white-rot/brown-rot paradigm for wood decay fungi.</title>
        <authorList>
            <person name="Riley R."/>
            <person name="Salamov A.A."/>
            <person name="Brown D.W."/>
            <person name="Nagy L.G."/>
            <person name="Floudas D."/>
            <person name="Held B.W."/>
            <person name="Levasseur A."/>
            <person name="Lombard V."/>
            <person name="Morin E."/>
            <person name="Otillar R."/>
            <person name="Lindquist E.A."/>
            <person name="Sun H."/>
            <person name="LaButti K.M."/>
            <person name="Schmutz J."/>
            <person name="Jabbour D."/>
            <person name="Luo H."/>
            <person name="Baker S.E."/>
            <person name="Pisabarro A.G."/>
            <person name="Walton J.D."/>
            <person name="Blanchette R.A."/>
            <person name="Henrissat B."/>
            <person name="Martin F."/>
            <person name="Cullen D."/>
            <person name="Hibbett D.S."/>
            <person name="Grigoriev I.V."/>
        </authorList>
    </citation>
    <scope>NUCLEOTIDE SEQUENCE [LARGE SCALE GENOMIC DNA]</scope>
    <source>
        <strain evidence="2">PC15</strain>
    </source>
</reference>
<dbReference type="Proteomes" id="UP000027073">
    <property type="component" value="Unassembled WGS sequence"/>
</dbReference>
<dbReference type="EMBL" id="KL198008">
    <property type="protein sequence ID" value="KDQ28300.1"/>
    <property type="molecule type" value="Genomic_DNA"/>
</dbReference>
<dbReference type="OrthoDB" id="2593747at2759"/>
<protein>
    <recommendedName>
        <fullName evidence="3">BTB domain-containing protein</fullName>
    </recommendedName>
</protein>
<dbReference type="AlphaFoldDB" id="A0A067NMR3"/>
<evidence type="ECO:0000313" key="2">
    <source>
        <dbReference type="Proteomes" id="UP000027073"/>
    </source>
</evidence>
<proteinExistence type="predicted"/>
<dbReference type="InParanoid" id="A0A067NMR3"/>
<gene>
    <name evidence="1" type="ORF">PLEOSDRAFT_1089661</name>
</gene>
<dbReference type="VEuPathDB" id="FungiDB:PLEOSDRAFT_1089661"/>
<name>A0A067NMR3_PLEO1</name>
<accession>A0A067NMR3</accession>
<organism evidence="1 2">
    <name type="scientific">Pleurotus ostreatus (strain PC15)</name>
    <name type="common">Oyster mushroom</name>
    <dbReference type="NCBI Taxonomy" id="1137138"/>
    <lineage>
        <taxon>Eukaryota</taxon>
        <taxon>Fungi</taxon>
        <taxon>Dikarya</taxon>
        <taxon>Basidiomycota</taxon>
        <taxon>Agaricomycotina</taxon>
        <taxon>Agaricomycetes</taxon>
        <taxon>Agaricomycetidae</taxon>
        <taxon>Agaricales</taxon>
        <taxon>Pleurotineae</taxon>
        <taxon>Pleurotaceae</taxon>
        <taxon>Pleurotus</taxon>
    </lineage>
</organism>
<dbReference type="STRING" id="1137138.A0A067NMR3"/>
<sequence>MLYPVQVGDYDPVVYATSPPEPLSPPANSTEPIRNSKYYLDSITFQVENELFKVPIRCVSFKTEPFRTLAARSLPQGDGPVEGMSDENPIVLPDTSKVDFERLLDVICVLDVNSHPITSAEVWLSALVLSTKWRLLDVRKVAIETLSGLKLTPAQLVRYGRECKVAEWLVKGYHAFATQDQPLSRSNAQDISHGLSIDDGFDDVLKLAGLREILQSRLRMDTIRTTILKAEVDEYTTFEKYFHLEM</sequence>
<evidence type="ECO:0000313" key="1">
    <source>
        <dbReference type="EMBL" id="KDQ28300.1"/>
    </source>
</evidence>
<evidence type="ECO:0008006" key="3">
    <source>
        <dbReference type="Google" id="ProtNLM"/>
    </source>
</evidence>
<dbReference type="HOGENOM" id="CLU_047592_2_2_1"/>